<dbReference type="Proteomes" id="UP000629371">
    <property type="component" value="Unassembled WGS sequence"/>
</dbReference>
<feature type="transmembrane region" description="Helical" evidence="6">
    <location>
        <begin position="127"/>
        <end position="146"/>
    </location>
</feature>
<evidence type="ECO:0000256" key="4">
    <source>
        <dbReference type="ARBA" id="ARBA00022989"/>
    </source>
</evidence>
<feature type="transmembrane region" description="Helical" evidence="6">
    <location>
        <begin position="192"/>
        <end position="212"/>
    </location>
</feature>
<organism evidence="7 8">
    <name type="scientific">Streptomyces siderophoricus</name>
    <dbReference type="NCBI Taxonomy" id="2802281"/>
    <lineage>
        <taxon>Bacteria</taxon>
        <taxon>Bacillati</taxon>
        <taxon>Actinomycetota</taxon>
        <taxon>Actinomycetes</taxon>
        <taxon>Kitasatosporales</taxon>
        <taxon>Streptomycetaceae</taxon>
        <taxon>Streptomyces</taxon>
    </lineage>
</organism>
<dbReference type="Pfam" id="PF09678">
    <property type="entry name" value="Caa3_CtaG"/>
    <property type="match status" value="1"/>
</dbReference>
<dbReference type="EMBL" id="JAERRI010000007">
    <property type="protein sequence ID" value="MBL1090666.1"/>
    <property type="molecule type" value="Genomic_DNA"/>
</dbReference>
<keyword evidence="4 6" id="KW-1133">Transmembrane helix</keyword>
<evidence type="ECO:0000256" key="2">
    <source>
        <dbReference type="ARBA" id="ARBA00022475"/>
    </source>
</evidence>
<evidence type="ECO:0000256" key="6">
    <source>
        <dbReference type="SAM" id="Phobius"/>
    </source>
</evidence>
<feature type="transmembrane region" description="Helical" evidence="6">
    <location>
        <begin position="232"/>
        <end position="252"/>
    </location>
</feature>
<proteinExistence type="predicted"/>
<keyword evidence="2" id="KW-1003">Cell membrane</keyword>
<comment type="subcellular location">
    <subcellularLocation>
        <location evidence="1">Cell membrane</location>
        <topology evidence="1">Multi-pass membrane protein</topology>
    </subcellularLocation>
</comment>
<evidence type="ECO:0000256" key="3">
    <source>
        <dbReference type="ARBA" id="ARBA00022692"/>
    </source>
</evidence>
<gene>
    <name evidence="7" type="ORF">JK360_14880</name>
</gene>
<dbReference type="InterPro" id="IPR019108">
    <property type="entry name" value="Caa3_assmbl_CtaG-rel"/>
</dbReference>
<feature type="transmembrane region" description="Helical" evidence="6">
    <location>
        <begin position="51"/>
        <end position="69"/>
    </location>
</feature>
<feature type="transmembrane region" description="Helical" evidence="6">
    <location>
        <begin position="12"/>
        <end position="31"/>
    </location>
</feature>
<protein>
    <submittedName>
        <fullName evidence="7">Cytochrome c oxidase assembly protein</fullName>
    </submittedName>
</protein>
<keyword evidence="8" id="KW-1185">Reference proteome</keyword>
<feature type="transmembrane region" description="Helical" evidence="6">
    <location>
        <begin position="158"/>
        <end position="180"/>
    </location>
</feature>
<dbReference type="RefSeq" id="WP_201804584.1">
    <property type="nucleotide sequence ID" value="NZ_JAERRI010000007.1"/>
</dbReference>
<sequence>MHSLHDQGSASGLGAAVTVPVLLAAAVGYLLSARRARYRNPAQGWNRGRSASFLSGLALLAVALLLPLAPTAHTDFRGHMAQHLLIGMYAPLALVLSAPVTLVLRALPPAQARRVTAVLHSPPARLLAHPTMALTLSTGTLGLLYFTPLYNTTTAHPATHWLLHAHFLASGCLFAHVIAGPDPAPARPGVRARLVYLGLAIAAHALIAQAMYGGFFVDIHAPISQVQQGAEIMYYGGDIAELLLAGALVATWRPGRRTTAAMLPTGPRPDATAGPH</sequence>
<evidence type="ECO:0000313" key="7">
    <source>
        <dbReference type="EMBL" id="MBL1090666.1"/>
    </source>
</evidence>
<name>A0ABS1MSC3_9ACTN</name>
<evidence type="ECO:0000313" key="8">
    <source>
        <dbReference type="Proteomes" id="UP000629371"/>
    </source>
</evidence>
<comment type="caution">
    <text evidence="7">The sequence shown here is derived from an EMBL/GenBank/DDBJ whole genome shotgun (WGS) entry which is preliminary data.</text>
</comment>
<feature type="transmembrane region" description="Helical" evidence="6">
    <location>
        <begin position="89"/>
        <end position="107"/>
    </location>
</feature>
<evidence type="ECO:0000256" key="1">
    <source>
        <dbReference type="ARBA" id="ARBA00004651"/>
    </source>
</evidence>
<keyword evidence="5 6" id="KW-0472">Membrane</keyword>
<accession>A0ABS1MSC3</accession>
<keyword evidence="3 6" id="KW-0812">Transmembrane</keyword>
<evidence type="ECO:0000256" key="5">
    <source>
        <dbReference type="ARBA" id="ARBA00023136"/>
    </source>
</evidence>
<reference evidence="7 8" key="1">
    <citation type="submission" date="2021-01" db="EMBL/GenBank/DDBJ databases">
        <title>WGS of actinomycetes isolated from Thailand.</title>
        <authorList>
            <person name="Thawai C."/>
        </authorList>
    </citation>
    <scope>NUCLEOTIDE SEQUENCE [LARGE SCALE GENOMIC DNA]</scope>
    <source>
        <strain evidence="7 8">CH9-7</strain>
    </source>
</reference>